<accession>A0ABS5IH95</accession>
<dbReference type="Proteomes" id="UP000680714">
    <property type="component" value="Unassembled WGS sequence"/>
</dbReference>
<evidence type="ECO:0000256" key="12">
    <source>
        <dbReference type="HAMAP-Rule" id="MF_01588"/>
    </source>
</evidence>
<dbReference type="HAMAP" id="MF_01588">
    <property type="entry name" value="DNA_ligase_A"/>
    <property type="match status" value="1"/>
</dbReference>
<keyword evidence="3 12" id="KW-0235">DNA replication</keyword>
<dbReference type="CDD" id="cd00114">
    <property type="entry name" value="LIGANc"/>
    <property type="match status" value="1"/>
</dbReference>
<dbReference type="EC" id="6.5.1.2" evidence="12 13"/>
<dbReference type="RefSeq" id="WP_211551785.1">
    <property type="nucleotide sequence ID" value="NZ_JAGTUF010000031.1"/>
</dbReference>
<dbReference type="SMART" id="SM00292">
    <property type="entry name" value="BRCT"/>
    <property type="match status" value="1"/>
</dbReference>
<dbReference type="InterPro" id="IPR013839">
    <property type="entry name" value="DNAligase_adenylation"/>
</dbReference>
<dbReference type="InterPro" id="IPR004150">
    <property type="entry name" value="NAD_DNA_ligase_OB"/>
</dbReference>
<dbReference type="InterPro" id="IPR003583">
    <property type="entry name" value="Hlx-hairpin-Hlx_DNA-bd_motif"/>
</dbReference>
<dbReference type="Gene3D" id="1.10.287.610">
    <property type="entry name" value="Helix hairpin bin"/>
    <property type="match status" value="1"/>
</dbReference>
<comment type="cofactor">
    <cofactor evidence="12">
        <name>Mg(2+)</name>
        <dbReference type="ChEBI" id="CHEBI:18420"/>
    </cofactor>
    <cofactor evidence="12">
        <name>Mn(2+)</name>
        <dbReference type="ChEBI" id="CHEBI:29035"/>
    </cofactor>
</comment>
<dbReference type="SUPFAM" id="SSF52113">
    <property type="entry name" value="BRCT domain"/>
    <property type="match status" value="1"/>
</dbReference>
<dbReference type="SMART" id="SM00278">
    <property type="entry name" value="HhH1"/>
    <property type="match status" value="3"/>
</dbReference>
<gene>
    <name evidence="12 15" type="primary">ligA</name>
    <name evidence="15" type="ORF">KEC16_18670</name>
</gene>
<dbReference type="InterPro" id="IPR001679">
    <property type="entry name" value="DNA_ligase"/>
</dbReference>
<dbReference type="Pfam" id="PF01653">
    <property type="entry name" value="DNA_ligase_aden"/>
    <property type="match status" value="1"/>
</dbReference>
<evidence type="ECO:0000256" key="11">
    <source>
        <dbReference type="ARBA" id="ARBA00034005"/>
    </source>
</evidence>
<dbReference type="InterPro" id="IPR041663">
    <property type="entry name" value="DisA/LigA_HHH"/>
</dbReference>
<dbReference type="NCBIfam" id="NF005932">
    <property type="entry name" value="PRK07956.1"/>
    <property type="match status" value="1"/>
</dbReference>
<dbReference type="SUPFAM" id="SSF56091">
    <property type="entry name" value="DNA ligase/mRNA capping enzyme, catalytic domain"/>
    <property type="match status" value="1"/>
</dbReference>
<keyword evidence="5 12" id="KW-0227">DNA damage</keyword>
<evidence type="ECO:0000259" key="14">
    <source>
        <dbReference type="PROSITE" id="PS50172"/>
    </source>
</evidence>
<dbReference type="Gene3D" id="6.20.10.30">
    <property type="match status" value="1"/>
</dbReference>
<feature type="binding site" evidence="12">
    <location>
        <position position="419"/>
    </location>
    <ligand>
        <name>Zn(2+)</name>
        <dbReference type="ChEBI" id="CHEBI:29105"/>
    </ligand>
</feature>
<keyword evidence="2 12" id="KW-0436">Ligase</keyword>
<dbReference type="PANTHER" id="PTHR23389:SF9">
    <property type="entry name" value="DNA LIGASE"/>
    <property type="match status" value="1"/>
</dbReference>
<dbReference type="PROSITE" id="PS01055">
    <property type="entry name" value="DNA_LIGASE_N1"/>
    <property type="match status" value="1"/>
</dbReference>
<dbReference type="Gene3D" id="3.40.50.10190">
    <property type="entry name" value="BRCT domain"/>
    <property type="match status" value="1"/>
</dbReference>
<dbReference type="NCBIfam" id="TIGR00575">
    <property type="entry name" value="dnlj"/>
    <property type="match status" value="1"/>
</dbReference>
<feature type="domain" description="BRCT" evidence="14">
    <location>
        <begin position="617"/>
        <end position="690"/>
    </location>
</feature>
<proteinExistence type="inferred from homology"/>
<evidence type="ECO:0000256" key="1">
    <source>
        <dbReference type="ARBA" id="ARBA00004067"/>
    </source>
</evidence>
<evidence type="ECO:0000256" key="2">
    <source>
        <dbReference type="ARBA" id="ARBA00022598"/>
    </source>
</evidence>
<dbReference type="Pfam" id="PF00533">
    <property type="entry name" value="BRCT"/>
    <property type="match status" value="1"/>
</dbReference>
<feature type="binding site" evidence="12">
    <location>
        <begin position="91"/>
        <end position="92"/>
    </location>
    <ligand>
        <name>NAD(+)</name>
        <dbReference type="ChEBI" id="CHEBI:57540"/>
    </ligand>
</feature>
<organism evidence="15 16">
    <name type="scientific">Magnetospirillum sulfuroxidans</name>
    <dbReference type="NCBI Taxonomy" id="611300"/>
    <lineage>
        <taxon>Bacteria</taxon>
        <taxon>Pseudomonadati</taxon>
        <taxon>Pseudomonadota</taxon>
        <taxon>Alphaproteobacteria</taxon>
        <taxon>Rhodospirillales</taxon>
        <taxon>Rhodospirillaceae</taxon>
        <taxon>Magnetospirillum</taxon>
    </lineage>
</organism>
<feature type="binding site" evidence="12">
    <location>
        <position position="302"/>
    </location>
    <ligand>
        <name>NAD(+)</name>
        <dbReference type="ChEBI" id="CHEBI:57540"/>
    </ligand>
</feature>
<keyword evidence="9 12" id="KW-0234">DNA repair</keyword>
<evidence type="ECO:0000256" key="8">
    <source>
        <dbReference type="ARBA" id="ARBA00023027"/>
    </source>
</evidence>
<dbReference type="Gene3D" id="2.40.50.140">
    <property type="entry name" value="Nucleic acid-binding proteins"/>
    <property type="match status" value="1"/>
</dbReference>
<feature type="binding site" evidence="12">
    <location>
        <position position="422"/>
    </location>
    <ligand>
        <name>Zn(2+)</name>
        <dbReference type="ChEBI" id="CHEBI:29105"/>
    </ligand>
</feature>
<feature type="binding site" evidence="12">
    <location>
        <position position="186"/>
    </location>
    <ligand>
        <name>NAD(+)</name>
        <dbReference type="ChEBI" id="CHEBI:57540"/>
    </ligand>
</feature>
<dbReference type="InterPro" id="IPR036420">
    <property type="entry name" value="BRCT_dom_sf"/>
</dbReference>
<evidence type="ECO:0000256" key="6">
    <source>
        <dbReference type="ARBA" id="ARBA00022833"/>
    </source>
</evidence>
<dbReference type="Pfam" id="PF03119">
    <property type="entry name" value="DNA_ligase_ZBD"/>
    <property type="match status" value="1"/>
</dbReference>
<protein>
    <recommendedName>
        <fullName evidence="12 13">DNA ligase</fullName>
        <ecNumber evidence="12 13">6.5.1.2</ecNumber>
    </recommendedName>
    <alternativeName>
        <fullName evidence="12">Polydeoxyribonucleotide synthase [NAD(+)]</fullName>
    </alternativeName>
</protein>
<dbReference type="PROSITE" id="PS50172">
    <property type="entry name" value="BRCT"/>
    <property type="match status" value="1"/>
</dbReference>
<dbReference type="SUPFAM" id="SSF50249">
    <property type="entry name" value="Nucleic acid-binding proteins"/>
    <property type="match status" value="1"/>
</dbReference>
<evidence type="ECO:0000256" key="3">
    <source>
        <dbReference type="ARBA" id="ARBA00022705"/>
    </source>
</evidence>
<evidence type="ECO:0000313" key="16">
    <source>
        <dbReference type="Proteomes" id="UP000680714"/>
    </source>
</evidence>
<dbReference type="InterPro" id="IPR004149">
    <property type="entry name" value="Znf_DNAligase_C4"/>
</dbReference>
<evidence type="ECO:0000313" key="15">
    <source>
        <dbReference type="EMBL" id="MBR9973755.1"/>
    </source>
</evidence>
<feature type="binding site" evidence="12">
    <location>
        <position position="125"/>
    </location>
    <ligand>
        <name>NAD(+)</name>
        <dbReference type="ChEBI" id="CHEBI:57540"/>
    </ligand>
</feature>
<evidence type="ECO:0000256" key="7">
    <source>
        <dbReference type="ARBA" id="ARBA00022842"/>
    </source>
</evidence>
<dbReference type="InterPro" id="IPR001357">
    <property type="entry name" value="BRCT_dom"/>
</dbReference>
<dbReference type="InterPro" id="IPR010994">
    <property type="entry name" value="RuvA_2-like"/>
</dbReference>
<reference evidence="15 16" key="1">
    <citation type="submission" date="2021-04" db="EMBL/GenBank/DDBJ databases">
        <title>Magnetospirillum sulfuroxidans sp. nov., a facultative chemolithoautotrophic sulfur-oxidizing alphaproteobacterium isolated from freshwater sediment and proposals for Paramagetospirillum gen. nov., and Magnetospirillaceae fam. nov.</title>
        <authorList>
            <person name="Koziaeva V."/>
            <person name="Geelhoed J.S."/>
            <person name="Sorokin D.Y."/>
            <person name="Grouzdev D.S."/>
        </authorList>
    </citation>
    <scope>NUCLEOTIDE SEQUENCE [LARGE SCALE GENOMIC DNA]</scope>
    <source>
        <strain evidence="15 16">J10</strain>
    </source>
</reference>
<dbReference type="EMBL" id="JAGTUF010000031">
    <property type="protein sequence ID" value="MBR9973755.1"/>
    <property type="molecule type" value="Genomic_DNA"/>
</dbReference>
<dbReference type="InterPro" id="IPR012340">
    <property type="entry name" value="NA-bd_OB-fold"/>
</dbReference>
<dbReference type="Pfam" id="PF03120">
    <property type="entry name" value="OB_DNA_ligase"/>
    <property type="match status" value="1"/>
</dbReference>
<feature type="active site" description="N6-AMP-lysine intermediate" evidence="12">
    <location>
        <position position="127"/>
    </location>
</feature>
<dbReference type="PIRSF" id="PIRSF001604">
    <property type="entry name" value="LigA"/>
    <property type="match status" value="1"/>
</dbReference>
<feature type="binding site" evidence="12">
    <location>
        <begin position="43"/>
        <end position="47"/>
    </location>
    <ligand>
        <name>NAD(+)</name>
        <dbReference type="ChEBI" id="CHEBI:57540"/>
    </ligand>
</feature>
<dbReference type="SUPFAM" id="SSF47781">
    <property type="entry name" value="RuvA domain 2-like"/>
    <property type="match status" value="1"/>
</dbReference>
<comment type="caution">
    <text evidence="12">Lacks conserved residue(s) required for the propagation of feature annotation.</text>
</comment>
<keyword evidence="7 12" id="KW-0460">Magnesium</keyword>
<keyword evidence="16" id="KW-1185">Reference proteome</keyword>
<comment type="function">
    <text evidence="1 12">DNA ligase that catalyzes the formation of phosphodiester linkages between 5'-phosphoryl and 3'-hydroxyl groups in double-stranded DNA using NAD as a coenzyme and as the energy source for the reaction. It is essential for DNA replication and repair of damaged DNA.</text>
</comment>
<comment type="similarity">
    <text evidence="12">Belongs to the NAD-dependent DNA ligase family. LigA subfamily.</text>
</comment>
<dbReference type="CDD" id="cd17748">
    <property type="entry name" value="BRCT_DNA_ligase_like"/>
    <property type="match status" value="1"/>
</dbReference>
<keyword evidence="8 12" id="KW-0520">NAD</keyword>
<evidence type="ECO:0000256" key="13">
    <source>
        <dbReference type="RuleBase" id="RU000618"/>
    </source>
</evidence>
<dbReference type="Gene3D" id="3.30.470.30">
    <property type="entry name" value="DNA ligase/mRNA capping enzyme"/>
    <property type="match status" value="1"/>
</dbReference>
<evidence type="ECO:0000256" key="5">
    <source>
        <dbReference type="ARBA" id="ARBA00022763"/>
    </source>
</evidence>
<feature type="binding site" evidence="12">
    <location>
        <position position="148"/>
    </location>
    <ligand>
        <name>NAD(+)</name>
        <dbReference type="ChEBI" id="CHEBI:57540"/>
    </ligand>
</feature>
<dbReference type="PANTHER" id="PTHR23389">
    <property type="entry name" value="CHROMOSOME TRANSMISSION FIDELITY FACTOR 18"/>
    <property type="match status" value="1"/>
</dbReference>
<dbReference type="PROSITE" id="PS01056">
    <property type="entry name" value="DNA_LIGASE_N2"/>
    <property type="match status" value="1"/>
</dbReference>
<dbReference type="InterPro" id="IPR033136">
    <property type="entry name" value="DNA_ligase_CS"/>
</dbReference>
<dbReference type="InterPro" id="IPR013840">
    <property type="entry name" value="DNAligase_N"/>
</dbReference>
<dbReference type="Pfam" id="PF12826">
    <property type="entry name" value="HHH_2"/>
    <property type="match status" value="1"/>
</dbReference>
<evidence type="ECO:0000256" key="4">
    <source>
        <dbReference type="ARBA" id="ARBA00022723"/>
    </source>
</evidence>
<dbReference type="SMART" id="SM00532">
    <property type="entry name" value="LIGANc"/>
    <property type="match status" value="1"/>
</dbReference>
<name>A0ABS5IH95_9PROT</name>
<keyword evidence="4 12" id="KW-0479">Metal-binding</keyword>
<keyword evidence="6 12" id="KW-0862">Zinc</keyword>
<feature type="binding site" evidence="12">
    <location>
        <position position="326"/>
    </location>
    <ligand>
        <name>NAD(+)</name>
        <dbReference type="ChEBI" id="CHEBI:57540"/>
    </ligand>
</feature>
<keyword evidence="10 12" id="KW-0464">Manganese</keyword>
<comment type="catalytic activity">
    <reaction evidence="11 12 13">
        <text>NAD(+) + (deoxyribonucleotide)n-3'-hydroxyl + 5'-phospho-(deoxyribonucleotide)m = (deoxyribonucleotide)n+m + AMP + beta-nicotinamide D-nucleotide.</text>
        <dbReference type="EC" id="6.5.1.2"/>
    </reaction>
</comment>
<dbReference type="GO" id="GO:0003911">
    <property type="term" value="F:DNA ligase (NAD+) activity"/>
    <property type="evidence" value="ECO:0007669"/>
    <property type="project" value="UniProtKB-EC"/>
</dbReference>
<evidence type="ECO:0000256" key="10">
    <source>
        <dbReference type="ARBA" id="ARBA00023211"/>
    </source>
</evidence>
<evidence type="ECO:0000256" key="9">
    <source>
        <dbReference type="ARBA" id="ARBA00023204"/>
    </source>
</evidence>
<dbReference type="InterPro" id="IPR018239">
    <property type="entry name" value="DNA_ligase_AS"/>
</dbReference>
<dbReference type="Gene3D" id="1.10.150.20">
    <property type="entry name" value="5' to 3' exonuclease, C-terminal subdomain"/>
    <property type="match status" value="2"/>
</dbReference>
<sequence length="695" mass="75735">MKTPIAVASLTPFEARIEAASLRENLTRWDLAYHQADAPEVDDAEYDDARRRLLAIETRFPDLAAGSPTAKIGAPAAEGFGKIRHGVAMLSLDNAFADDDVREFEGKIRRFLALPPDLPIAFVAEPKIDGLSISLRYENGQFAAAATRGDGSEGEDVTANIRTLIAKGKIPEHFDNGPAVIEIRGEIYMTKADFLELNRRQDAAGDKAFANPRNAAAGSLRQLDPTITATRPLSLFAYALGEISDAVAESHWDFLDRLRAWGFPVNDLICRCHGADELLERYTAIGAGRASLDYDIDGVVYKVDRFDWQQRLGFVSRSPRWAIAHKFPAEQATTILERIEIQVGRTGALTPVAHLRPVNVGGVVVSRASLHNEDEIARKGVREGDTVIVQRAGDVIPQVVGVVMDKPRGAHEFVFPEICPICGSHALRTGDEVIRRCSGGLACKAQVKEKLRHFVSRNAFDIDGLGDENIDFLCEGDWISKPADIFRLEAANAGRLQRLQNFKGWGEKKVSKLFAAIAARRTITLERFIFALGIRQVGEATAKRLARHYGTFIAWRAAMLAAVPRENEAYHDLISIEDIGPAVANDILAFFAEDHNLSALDDLAAQLTIAEAQKIEAGNSPIAGKSVVFTGELVAMTRAEAKSKAEMLGAKVVGSVSKKTDYVVAGPNAGSKLTEAEKLGLTVLSEQQWLDLIGG</sequence>
<feature type="binding site" evidence="12">
    <location>
        <position position="443"/>
    </location>
    <ligand>
        <name>Zn(2+)</name>
        <dbReference type="ChEBI" id="CHEBI:29105"/>
    </ligand>
</feature>
<comment type="caution">
    <text evidence="15">The sequence shown here is derived from an EMBL/GenBank/DDBJ whole genome shotgun (WGS) entry which is preliminary data.</text>
</comment>